<proteinExistence type="predicted"/>
<feature type="domain" description="SHOCT" evidence="2">
    <location>
        <begin position="202"/>
        <end position="229"/>
    </location>
</feature>
<dbReference type="RefSeq" id="WP_055731314.1">
    <property type="nucleotide sequence ID" value="NZ_BMDY01000019.1"/>
</dbReference>
<gene>
    <name evidence="3" type="ORF">GCM10007414_29400</name>
</gene>
<evidence type="ECO:0000313" key="3">
    <source>
        <dbReference type="EMBL" id="GGB14115.1"/>
    </source>
</evidence>
<name>A0ABQ1I412_9ALTE</name>
<dbReference type="Proteomes" id="UP000651977">
    <property type="component" value="Unassembled WGS sequence"/>
</dbReference>
<organism evidence="3 4">
    <name type="scientific">Agarivorans gilvus</name>
    <dbReference type="NCBI Taxonomy" id="680279"/>
    <lineage>
        <taxon>Bacteria</taxon>
        <taxon>Pseudomonadati</taxon>
        <taxon>Pseudomonadota</taxon>
        <taxon>Gammaproteobacteria</taxon>
        <taxon>Alteromonadales</taxon>
        <taxon>Alteromonadaceae</taxon>
        <taxon>Agarivorans</taxon>
    </lineage>
</organism>
<protein>
    <recommendedName>
        <fullName evidence="2">SHOCT domain-containing protein</fullName>
    </recommendedName>
</protein>
<evidence type="ECO:0000256" key="1">
    <source>
        <dbReference type="SAM" id="SignalP"/>
    </source>
</evidence>
<feature type="chain" id="PRO_5047360804" description="SHOCT domain-containing protein" evidence="1">
    <location>
        <begin position="25"/>
        <end position="231"/>
    </location>
</feature>
<dbReference type="InterPro" id="IPR018649">
    <property type="entry name" value="SHOCT"/>
</dbReference>
<sequence length="231" mass="26352">MIKLSNSFLLLVCVLVGLSGCASVESNLTNTFAKRSDDFGAYPSDYQRVIRQDFSKLATIHHPEFLDFKIRRPVKFYKVSHSGSEVIWYAWVAEVAVPEKAVYKFLSGDSTDWTVYYVRFSGGKITEVIHGEDYAYLKSQQGYELVEQGNTGYFRALNRGAVVNKTYNTLISFRDDLPPLTEVEQAKLQTPKTQGSQQPVSEQLRELHQLYQEGIISEQEFTAKKKQLLEL</sequence>
<evidence type="ECO:0000259" key="2">
    <source>
        <dbReference type="Pfam" id="PF09851"/>
    </source>
</evidence>
<dbReference type="Pfam" id="PF09851">
    <property type="entry name" value="SHOCT"/>
    <property type="match status" value="1"/>
</dbReference>
<reference evidence="4" key="1">
    <citation type="journal article" date="2019" name="Int. J. Syst. Evol. Microbiol.">
        <title>The Global Catalogue of Microorganisms (GCM) 10K type strain sequencing project: providing services to taxonomists for standard genome sequencing and annotation.</title>
        <authorList>
            <consortium name="The Broad Institute Genomics Platform"/>
            <consortium name="The Broad Institute Genome Sequencing Center for Infectious Disease"/>
            <person name="Wu L."/>
            <person name="Ma J."/>
        </authorList>
    </citation>
    <scope>NUCLEOTIDE SEQUENCE [LARGE SCALE GENOMIC DNA]</scope>
    <source>
        <strain evidence="4">CGMCC 1.10131</strain>
    </source>
</reference>
<accession>A0ABQ1I412</accession>
<keyword evidence="4" id="KW-1185">Reference proteome</keyword>
<dbReference type="EMBL" id="BMDY01000019">
    <property type="protein sequence ID" value="GGB14115.1"/>
    <property type="molecule type" value="Genomic_DNA"/>
</dbReference>
<evidence type="ECO:0000313" key="4">
    <source>
        <dbReference type="Proteomes" id="UP000651977"/>
    </source>
</evidence>
<keyword evidence="1" id="KW-0732">Signal</keyword>
<feature type="signal peptide" evidence="1">
    <location>
        <begin position="1"/>
        <end position="24"/>
    </location>
</feature>
<dbReference type="PROSITE" id="PS51257">
    <property type="entry name" value="PROKAR_LIPOPROTEIN"/>
    <property type="match status" value="1"/>
</dbReference>
<comment type="caution">
    <text evidence="3">The sequence shown here is derived from an EMBL/GenBank/DDBJ whole genome shotgun (WGS) entry which is preliminary data.</text>
</comment>